<dbReference type="GeneID" id="19016679"/>
<keyword evidence="3" id="KW-1185">Reference proteome</keyword>
<feature type="region of interest" description="Disordered" evidence="1">
    <location>
        <begin position="197"/>
        <end position="360"/>
    </location>
</feature>
<evidence type="ECO:0000256" key="1">
    <source>
        <dbReference type="SAM" id="MobiDB-lite"/>
    </source>
</evidence>
<feature type="compositionally biased region" description="Basic and acidic residues" evidence="1">
    <location>
        <begin position="77"/>
        <end position="100"/>
    </location>
</feature>
<dbReference type="KEGG" id="bpg:Bathy03g01410"/>
<accession>K8F285</accession>
<feature type="compositionally biased region" description="Basic and acidic residues" evidence="1">
    <location>
        <begin position="235"/>
        <end position="260"/>
    </location>
</feature>
<dbReference type="AlphaFoldDB" id="K8F285"/>
<feature type="compositionally biased region" description="Basic and acidic residues" evidence="1">
    <location>
        <begin position="1"/>
        <end position="24"/>
    </location>
</feature>
<sequence>MTRGVSDETQNHHKRGEEEGERFSSSRSSPLVVKERCFDFTISGRKDDGDLAETTTWDIPCGVDFHEWQRASALAKRDFERKEKEKSKNEIFAEEEERKSVVPRLSRPPHRVLETLEEEEEEEEVWAKEEAVEEVLKDKRRHEDDAIQEKKKTIEDEKTMLREKLRKEKMKNRVMERNVKAEAVALARRILAEEKRRTETARAKKKMMGGEAKSSAVQLHEVNDEKKKSMSKASTRIDFEKRYSERTEEMKQRKEGRRSIVSDVSDDVERESNKKKPEWNDSFATERFERFPDAPVRSPVTVEELRRREKEKRKEALHKPFSHSSAHILSTAKNTARKSRSSTSSSSSLTSVVNSRRIFG</sequence>
<gene>
    <name evidence="2" type="ORF">Bathy03g01410</name>
</gene>
<reference evidence="2 3" key="1">
    <citation type="submission" date="2011-10" db="EMBL/GenBank/DDBJ databases">
        <authorList>
            <person name="Genoscope - CEA"/>
        </authorList>
    </citation>
    <scope>NUCLEOTIDE SEQUENCE [LARGE SCALE GENOMIC DNA]</scope>
    <source>
        <strain evidence="2 3">RCC 1105</strain>
    </source>
</reference>
<dbReference type="EMBL" id="FO082276">
    <property type="protein sequence ID" value="CCO15648.1"/>
    <property type="molecule type" value="Genomic_DNA"/>
</dbReference>
<feature type="compositionally biased region" description="Polar residues" evidence="1">
    <location>
        <begin position="322"/>
        <end position="334"/>
    </location>
</feature>
<name>K8F285_9CHLO</name>
<feature type="region of interest" description="Disordered" evidence="1">
    <location>
        <begin position="1"/>
        <end position="30"/>
    </location>
</feature>
<feature type="compositionally biased region" description="Basic and acidic residues" evidence="1">
    <location>
        <begin position="270"/>
        <end position="292"/>
    </location>
</feature>
<feature type="compositionally biased region" description="Basic and acidic residues" evidence="1">
    <location>
        <begin position="303"/>
        <end position="318"/>
    </location>
</feature>
<evidence type="ECO:0000313" key="2">
    <source>
        <dbReference type="EMBL" id="CCO15648.1"/>
    </source>
</evidence>
<feature type="compositionally biased region" description="Low complexity" evidence="1">
    <location>
        <begin position="341"/>
        <end position="360"/>
    </location>
</feature>
<organism evidence="2 3">
    <name type="scientific">Bathycoccus prasinos</name>
    <dbReference type="NCBI Taxonomy" id="41875"/>
    <lineage>
        <taxon>Eukaryota</taxon>
        <taxon>Viridiplantae</taxon>
        <taxon>Chlorophyta</taxon>
        <taxon>Mamiellophyceae</taxon>
        <taxon>Mamiellales</taxon>
        <taxon>Bathycoccaceae</taxon>
        <taxon>Bathycoccus</taxon>
    </lineage>
</organism>
<dbReference type="Proteomes" id="UP000198341">
    <property type="component" value="Chromosome 3"/>
</dbReference>
<dbReference type="RefSeq" id="XP_007514211.1">
    <property type="nucleotide sequence ID" value="XM_007514149.1"/>
</dbReference>
<feature type="region of interest" description="Disordered" evidence="1">
    <location>
        <begin position="77"/>
        <end position="103"/>
    </location>
</feature>
<proteinExistence type="predicted"/>
<protein>
    <submittedName>
        <fullName evidence="2">Uncharacterized protein</fullName>
    </submittedName>
</protein>
<evidence type="ECO:0000313" key="3">
    <source>
        <dbReference type="Proteomes" id="UP000198341"/>
    </source>
</evidence>